<name>A0A2P2NAN6_RHIMU</name>
<reference evidence="1" key="1">
    <citation type="submission" date="2018-02" db="EMBL/GenBank/DDBJ databases">
        <title>Rhizophora mucronata_Transcriptome.</title>
        <authorList>
            <person name="Meera S.P."/>
            <person name="Sreeshan A."/>
            <person name="Augustine A."/>
        </authorList>
    </citation>
    <scope>NUCLEOTIDE SEQUENCE</scope>
    <source>
        <tissue evidence="1">Leaf</tissue>
    </source>
</reference>
<organism evidence="1">
    <name type="scientific">Rhizophora mucronata</name>
    <name type="common">Asiatic mangrove</name>
    <dbReference type="NCBI Taxonomy" id="61149"/>
    <lineage>
        <taxon>Eukaryota</taxon>
        <taxon>Viridiplantae</taxon>
        <taxon>Streptophyta</taxon>
        <taxon>Embryophyta</taxon>
        <taxon>Tracheophyta</taxon>
        <taxon>Spermatophyta</taxon>
        <taxon>Magnoliopsida</taxon>
        <taxon>eudicotyledons</taxon>
        <taxon>Gunneridae</taxon>
        <taxon>Pentapetalae</taxon>
        <taxon>rosids</taxon>
        <taxon>fabids</taxon>
        <taxon>Malpighiales</taxon>
        <taxon>Rhizophoraceae</taxon>
        <taxon>Rhizophora</taxon>
    </lineage>
</organism>
<accession>A0A2P2NAN6</accession>
<dbReference type="AlphaFoldDB" id="A0A2P2NAN6"/>
<proteinExistence type="predicted"/>
<evidence type="ECO:0000313" key="1">
    <source>
        <dbReference type="EMBL" id="MBX39523.1"/>
    </source>
</evidence>
<protein>
    <submittedName>
        <fullName evidence="1">Uncharacterized protein</fullName>
    </submittedName>
</protein>
<sequence length="27" mass="2851">MTICNSITTIPAITSASKKKTVTSQLI</sequence>
<dbReference type="EMBL" id="GGEC01059039">
    <property type="protein sequence ID" value="MBX39523.1"/>
    <property type="molecule type" value="Transcribed_RNA"/>
</dbReference>